<dbReference type="Proteomes" id="UP001320876">
    <property type="component" value="Unassembled WGS sequence"/>
</dbReference>
<evidence type="ECO:0000256" key="1">
    <source>
        <dbReference type="SAM" id="MobiDB-lite"/>
    </source>
</evidence>
<protein>
    <recommendedName>
        <fullName evidence="3">EF-hand domain-containing protein</fullName>
    </recommendedName>
</protein>
<dbReference type="InterPro" id="IPR018247">
    <property type="entry name" value="EF_Hand_1_Ca_BS"/>
</dbReference>
<feature type="chain" id="PRO_5046389137" description="EF-hand domain-containing protein" evidence="2">
    <location>
        <begin position="20"/>
        <end position="195"/>
    </location>
</feature>
<dbReference type="PROSITE" id="PS00018">
    <property type="entry name" value="EF_HAND_1"/>
    <property type="match status" value="2"/>
</dbReference>
<feature type="compositionally biased region" description="Pro residues" evidence="1">
    <location>
        <begin position="24"/>
        <end position="37"/>
    </location>
</feature>
<dbReference type="EMBL" id="JAPDDT010000002">
    <property type="protein sequence ID" value="MCW1922557.1"/>
    <property type="molecule type" value="Genomic_DNA"/>
</dbReference>
<dbReference type="Gene3D" id="1.10.238.10">
    <property type="entry name" value="EF-hand"/>
    <property type="match status" value="2"/>
</dbReference>
<dbReference type="PROSITE" id="PS51257">
    <property type="entry name" value="PROKAR_LIPOPROTEIN"/>
    <property type="match status" value="1"/>
</dbReference>
<dbReference type="PROSITE" id="PS50222">
    <property type="entry name" value="EF_HAND_2"/>
    <property type="match status" value="1"/>
</dbReference>
<feature type="compositionally biased region" description="Basic and acidic residues" evidence="1">
    <location>
        <begin position="139"/>
        <end position="156"/>
    </location>
</feature>
<dbReference type="InterPro" id="IPR011992">
    <property type="entry name" value="EF-hand-dom_pair"/>
</dbReference>
<feature type="region of interest" description="Disordered" evidence="1">
    <location>
        <begin position="18"/>
        <end position="47"/>
    </location>
</feature>
<gene>
    <name evidence="4" type="ORF">OKA05_08320</name>
</gene>
<evidence type="ECO:0000313" key="5">
    <source>
        <dbReference type="Proteomes" id="UP001320876"/>
    </source>
</evidence>
<evidence type="ECO:0000259" key="3">
    <source>
        <dbReference type="PROSITE" id="PS50222"/>
    </source>
</evidence>
<sequence length="195" mass="20699">MKTTITFAAALLAALACQAQDEPQGPPPGRPPHPPLPIFEALNTDGDEKLSAEEIEAASESLRTLDIDGDGTISKKELRPKPPEGAPEGEEPPADEQGQEDRKARRPRGPVPPLLAALDKDRNGELSTEEIEAAPEALAKLDKNDDGELTPRELHPRPPHPPQKPDGEGDQQGPPPQGEGRRPGPGGGGRPPRGR</sequence>
<name>A0ABT3GG10_9BACT</name>
<proteinExistence type="predicted"/>
<feature type="signal peptide" evidence="2">
    <location>
        <begin position="1"/>
        <end position="19"/>
    </location>
</feature>
<feature type="compositionally biased region" description="Acidic residues" evidence="1">
    <location>
        <begin position="87"/>
        <end position="98"/>
    </location>
</feature>
<dbReference type="SUPFAM" id="SSF47473">
    <property type="entry name" value="EF-hand"/>
    <property type="match status" value="1"/>
</dbReference>
<feature type="domain" description="EF-hand" evidence="3">
    <location>
        <begin position="53"/>
        <end position="88"/>
    </location>
</feature>
<evidence type="ECO:0000256" key="2">
    <source>
        <dbReference type="SAM" id="SignalP"/>
    </source>
</evidence>
<accession>A0ABT3GG10</accession>
<keyword evidence="2" id="KW-0732">Signal</keyword>
<dbReference type="InterPro" id="IPR002048">
    <property type="entry name" value="EF_hand_dom"/>
</dbReference>
<feature type="region of interest" description="Disordered" evidence="1">
    <location>
        <begin position="59"/>
        <end position="195"/>
    </location>
</feature>
<feature type="compositionally biased region" description="Gly residues" evidence="1">
    <location>
        <begin position="183"/>
        <end position="195"/>
    </location>
</feature>
<dbReference type="Pfam" id="PF13202">
    <property type="entry name" value="EF-hand_5"/>
    <property type="match status" value="1"/>
</dbReference>
<comment type="caution">
    <text evidence="4">The sequence shown here is derived from an EMBL/GenBank/DDBJ whole genome shotgun (WGS) entry which is preliminary data.</text>
</comment>
<feature type="compositionally biased region" description="Basic and acidic residues" evidence="1">
    <location>
        <begin position="73"/>
        <end position="82"/>
    </location>
</feature>
<reference evidence="4 5" key="1">
    <citation type="submission" date="2022-10" db="EMBL/GenBank/DDBJ databases">
        <title>Luteolibacter arcticus strain CCTCC AB 2014275, whole genome shotgun sequencing project.</title>
        <authorList>
            <person name="Zhao G."/>
            <person name="Shen L."/>
        </authorList>
    </citation>
    <scope>NUCLEOTIDE SEQUENCE [LARGE SCALE GENOMIC DNA]</scope>
    <source>
        <strain evidence="4 5">CCTCC AB 2014275</strain>
    </source>
</reference>
<keyword evidence="5" id="KW-1185">Reference proteome</keyword>
<organism evidence="4 5">
    <name type="scientific">Luteolibacter arcticus</name>
    <dbReference type="NCBI Taxonomy" id="1581411"/>
    <lineage>
        <taxon>Bacteria</taxon>
        <taxon>Pseudomonadati</taxon>
        <taxon>Verrucomicrobiota</taxon>
        <taxon>Verrucomicrobiia</taxon>
        <taxon>Verrucomicrobiales</taxon>
        <taxon>Verrucomicrobiaceae</taxon>
        <taxon>Luteolibacter</taxon>
    </lineage>
</organism>
<dbReference type="RefSeq" id="WP_264486664.1">
    <property type="nucleotide sequence ID" value="NZ_JAPDDT010000002.1"/>
</dbReference>
<evidence type="ECO:0000313" key="4">
    <source>
        <dbReference type="EMBL" id="MCW1922557.1"/>
    </source>
</evidence>